<feature type="domain" description="DUF2061" evidence="2">
    <location>
        <begin position="20"/>
        <end position="71"/>
    </location>
</feature>
<evidence type="ECO:0000259" key="2">
    <source>
        <dbReference type="Pfam" id="PF09834"/>
    </source>
</evidence>
<keyword evidence="1" id="KW-1133">Transmembrane helix</keyword>
<dbReference type="EMBL" id="FQWO01000001">
    <property type="protein sequence ID" value="SHG23889.1"/>
    <property type="molecule type" value="Genomic_DNA"/>
</dbReference>
<dbReference type="InterPro" id="IPR018638">
    <property type="entry name" value="DUF2061_membrane"/>
</dbReference>
<dbReference type="AlphaFoldDB" id="A0A1M5I732"/>
<evidence type="ECO:0000313" key="3">
    <source>
        <dbReference type="EMBL" id="PRZ27815.1"/>
    </source>
</evidence>
<protein>
    <submittedName>
        <fullName evidence="3 4">Membrane protein</fullName>
    </submittedName>
</protein>
<dbReference type="OrthoDB" id="197461at2"/>
<accession>A0A1M5I732</accession>
<dbReference type="Proteomes" id="UP000237771">
    <property type="component" value="Unassembled WGS sequence"/>
</dbReference>
<dbReference type="Proteomes" id="UP000184384">
    <property type="component" value="Unassembled WGS sequence"/>
</dbReference>
<keyword evidence="6" id="KW-1185">Reference proteome</keyword>
<reference evidence="5" key="2">
    <citation type="submission" date="2016-11" db="EMBL/GenBank/DDBJ databases">
        <authorList>
            <person name="Varghese N."/>
            <person name="Submissions S."/>
        </authorList>
    </citation>
    <scope>NUCLEOTIDE SEQUENCE [LARGE SCALE GENOMIC DNA]</scope>
    <source>
        <strain evidence="5">DSM 19729</strain>
    </source>
</reference>
<evidence type="ECO:0000313" key="4">
    <source>
        <dbReference type="EMBL" id="SHG23889.1"/>
    </source>
</evidence>
<feature type="transmembrane region" description="Helical" evidence="1">
    <location>
        <begin position="24"/>
        <end position="41"/>
    </location>
</feature>
<organism evidence="4 5">
    <name type="scientific">Flavobacterium granuli</name>
    <dbReference type="NCBI Taxonomy" id="280093"/>
    <lineage>
        <taxon>Bacteria</taxon>
        <taxon>Pseudomonadati</taxon>
        <taxon>Bacteroidota</taxon>
        <taxon>Flavobacteriia</taxon>
        <taxon>Flavobacteriales</taxon>
        <taxon>Flavobacteriaceae</taxon>
        <taxon>Flavobacterium</taxon>
    </lineage>
</organism>
<keyword evidence="1" id="KW-0812">Transmembrane</keyword>
<reference evidence="3 6" key="3">
    <citation type="submission" date="2018-03" db="EMBL/GenBank/DDBJ databases">
        <title>Genomic Encyclopedia of Archaeal and Bacterial Type Strains, Phase II (KMG-II): from individual species to whole genera.</title>
        <authorList>
            <person name="Goeker M."/>
        </authorList>
    </citation>
    <scope>NUCLEOTIDE SEQUENCE [LARGE SCALE GENOMIC DNA]</scope>
    <source>
        <strain evidence="3 6">DSM 17797</strain>
    </source>
</reference>
<evidence type="ECO:0000256" key="1">
    <source>
        <dbReference type="SAM" id="Phobius"/>
    </source>
</evidence>
<sequence length="83" mass="9892">MIEKLLPVAPQREETIRRSIVKTVSYRVVILILDFASIYLFTRQIKIAIGFMIVSNIYTSIAYFFHERIWDRIKWGKIKNSNQ</sequence>
<dbReference type="Pfam" id="PF09834">
    <property type="entry name" value="DUF2061"/>
    <property type="match status" value="1"/>
</dbReference>
<gene>
    <name evidence="3" type="ORF">BC624_10196</name>
    <name evidence="4" type="ORF">SAMN05443373_10196</name>
</gene>
<name>A0A1M5I732_9FLAO</name>
<keyword evidence="1" id="KW-0472">Membrane</keyword>
<dbReference type="RefSeq" id="WP_072938082.1">
    <property type="nucleotide sequence ID" value="NZ_FQWO01000001.1"/>
</dbReference>
<feature type="transmembrane region" description="Helical" evidence="1">
    <location>
        <begin position="47"/>
        <end position="65"/>
    </location>
</feature>
<dbReference type="STRING" id="280093.SAMN05443373_10196"/>
<evidence type="ECO:0000313" key="5">
    <source>
        <dbReference type="Proteomes" id="UP000184384"/>
    </source>
</evidence>
<dbReference type="EMBL" id="PVUB01000001">
    <property type="protein sequence ID" value="PRZ27815.1"/>
    <property type="molecule type" value="Genomic_DNA"/>
</dbReference>
<evidence type="ECO:0000313" key="6">
    <source>
        <dbReference type="Proteomes" id="UP000237771"/>
    </source>
</evidence>
<proteinExistence type="predicted"/>
<reference evidence="4" key="1">
    <citation type="submission" date="2016-11" db="EMBL/GenBank/DDBJ databases">
        <authorList>
            <person name="Jaros S."/>
            <person name="Januszkiewicz K."/>
            <person name="Wedrychowicz H."/>
        </authorList>
    </citation>
    <scope>NUCLEOTIDE SEQUENCE [LARGE SCALE GENOMIC DNA]</scope>
    <source>
        <strain evidence="4">DSM 19729</strain>
    </source>
</reference>